<evidence type="ECO:0000256" key="4">
    <source>
        <dbReference type="ARBA" id="ARBA00022840"/>
    </source>
</evidence>
<keyword evidence="8" id="KW-1185">Reference proteome</keyword>
<dbReference type="GO" id="GO:0004672">
    <property type="term" value="F:protein kinase activity"/>
    <property type="evidence" value="ECO:0007669"/>
    <property type="project" value="InterPro"/>
</dbReference>
<organism evidence="7 8">
    <name type="scientific">Coccomyxa viridis</name>
    <dbReference type="NCBI Taxonomy" id="1274662"/>
    <lineage>
        <taxon>Eukaryota</taxon>
        <taxon>Viridiplantae</taxon>
        <taxon>Chlorophyta</taxon>
        <taxon>core chlorophytes</taxon>
        <taxon>Trebouxiophyceae</taxon>
        <taxon>Trebouxiophyceae incertae sedis</taxon>
        <taxon>Coccomyxaceae</taxon>
        <taxon>Coccomyxa</taxon>
    </lineage>
</organism>
<evidence type="ECO:0000256" key="2">
    <source>
        <dbReference type="ARBA" id="ARBA00022741"/>
    </source>
</evidence>
<dbReference type="PANTHER" id="PTHR46562:SF1">
    <property type="entry name" value="SERINE_THREONINE-PROTEIN KINASE ULK4"/>
    <property type="match status" value="1"/>
</dbReference>
<dbReference type="InterPro" id="IPR056981">
    <property type="entry name" value="HEAT_ULK4_RUNKEL"/>
</dbReference>
<keyword evidence="1" id="KW-0808">Transferase</keyword>
<gene>
    <name evidence="7" type="ORF">CVIRNUC_008839</name>
</gene>
<evidence type="ECO:0000259" key="6">
    <source>
        <dbReference type="PROSITE" id="PS50011"/>
    </source>
</evidence>
<dbReference type="AlphaFoldDB" id="A0AAV1IE84"/>
<dbReference type="PROSITE" id="PS50011">
    <property type="entry name" value="PROTEIN_KINASE_DOM"/>
    <property type="match status" value="1"/>
</dbReference>
<proteinExistence type="predicted"/>
<dbReference type="InterPro" id="IPR000719">
    <property type="entry name" value="Prot_kinase_dom"/>
</dbReference>
<accession>A0AAV1IE84</accession>
<dbReference type="InterPro" id="IPR008271">
    <property type="entry name" value="Ser/Thr_kinase_AS"/>
</dbReference>
<dbReference type="SUPFAM" id="SSF48371">
    <property type="entry name" value="ARM repeat"/>
    <property type="match status" value="1"/>
</dbReference>
<dbReference type="GO" id="GO:0005524">
    <property type="term" value="F:ATP binding"/>
    <property type="evidence" value="ECO:0007669"/>
    <property type="project" value="UniProtKB-UniRule"/>
</dbReference>
<evidence type="ECO:0000313" key="8">
    <source>
        <dbReference type="Proteomes" id="UP001314263"/>
    </source>
</evidence>
<protein>
    <recommendedName>
        <fullName evidence="6">Protein kinase domain-containing protein</fullName>
    </recommendedName>
</protein>
<dbReference type="Pfam" id="PF23606">
    <property type="entry name" value="HEAT_ULK4"/>
    <property type="match status" value="1"/>
</dbReference>
<evidence type="ECO:0000256" key="1">
    <source>
        <dbReference type="ARBA" id="ARBA00022679"/>
    </source>
</evidence>
<dbReference type="InterPro" id="IPR016024">
    <property type="entry name" value="ARM-type_fold"/>
</dbReference>
<dbReference type="Gene3D" id="1.25.10.10">
    <property type="entry name" value="Leucine-rich Repeat Variant"/>
    <property type="match status" value="1"/>
</dbReference>
<dbReference type="InterPro" id="IPR011989">
    <property type="entry name" value="ARM-like"/>
</dbReference>
<dbReference type="GO" id="GO:0000914">
    <property type="term" value="P:phragmoplast assembly"/>
    <property type="evidence" value="ECO:0007669"/>
    <property type="project" value="InterPro"/>
</dbReference>
<dbReference type="InterPro" id="IPR044591">
    <property type="entry name" value="RUK"/>
</dbReference>
<evidence type="ECO:0000256" key="3">
    <source>
        <dbReference type="ARBA" id="ARBA00022777"/>
    </source>
</evidence>
<feature type="domain" description="Protein kinase" evidence="6">
    <location>
        <begin position="4"/>
        <end position="252"/>
    </location>
</feature>
<reference evidence="7 8" key="1">
    <citation type="submission" date="2023-10" db="EMBL/GenBank/DDBJ databases">
        <authorList>
            <person name="Maclean D."/>
            <person name="Macfadyen A."/>
        </authorList>
    </citation>
    <scope>NUCLEOTIDE SEQUENCE [LARGE SCALE GENOMIC DNA]</scope>
</reference>
<comment type="caution">
    <text evidence="7">The sequence shown here is derived from an EMBL/GenBank/DDBJ whole genome shotgun (WGS) entry which is preliminary data.</text>
</comment>
<evidence type="ECO:0000256" key="5">
    <source>
        <dbReference type="PROSITE-ProRule" id="PRU10141"/>
    </source>
</evidence>
<sequence>MNQYHLFEVLGRGKHSTVYKGRKKETTCYYAIKRVPKDAKGHVLQEVRAMTALHHGNVLQFHSWCETRNHLWLVLEYCVGGDLMTLLKEEPVLSEDSVHSFACDIAMALQHMHSNGLVYCDLKPSNILLDEKGSLKLGGFSLSQKIANVAPFTLQQAKRASPAYMAPELFQNAPQSTASDLWALGCVMYECAAGAPPFAAASLTRLVQDIMTADPAPIPDVSAAFEDLITRLLDKNPARRMGWKDLPDHPFWAEALPRVPIPEEPLLDSFIRDNCLAPLSQHSAAPQGANHHLQSVSASSTGNLLRMSQAARRNLETDVHTSEDLHVSATPAEDGGILLDHHDAELDFQSHPPSTANSDTAIDYVVAGHAIEYGGMTPALPTSAAGAPVYSSAGTVRQPDFGMQPACVSAGASCLPCSGDVIAEALQSIVWHASDRRPAPIVANNSIERLGLAQWHAASLPFEALDVQDFQEMPEEEAASFFEDVFNCLHGSGSAKLKVNVLNYLQSIISCQATANPVMDSPITPLLVQMLRSPQGGAFQVLLATILGLLVRHCTFIPAALADSGVVSILTEALTTEDVRLRRRCMACLGELLFYIAAMPAEAAAANCWAVSSTTLSSIITLLQAKEDSTVQHYAVKTLENLYTIEKLWPETLAHPSAADALLTVWTTAKLEPLRMCAASGLCRLLHCHPSLLSAVAGRPDLMQQIVADLAAAAQPAARLPALNLLSLICQQQGACRHLEGLQQAQQQQLVQCLCRLMEHAGLLAAKALAATALLTVAEPYLLGAVVQPQLLHQVARLGSDEDQAIQTGLTALGRSVGKAVQAITHQVRIDVVSRTPLAAGSQAVKNFPAVLQALSARPLKMTPLPESLLADLADAVPAVTAANAAEDAELLDLKVWLLGSLEAVIQQHDICHLHRVLLERLLPALLHAVATTVFDADLRFSCLKVMSDLLALLLDLNANEGKEAGLSEPLEQMVASELLPLLPSLLEDEKPIPVWALKVVEECLESLPHAAIPALERLGRIACFFEYLALESQHNNVRNMHICHLLLEHGAVSPAQLTQAGTYSHVADVLQYAAEKSIESFLPVVLELLASLLETDRRALVTKQPGGGGSKRLADSTTMLIQLANTSAPAIASTAAACANQLMELWA</sequence>
<feature type="binding site" evidence="5">
    <location>
        <position position="33"/>
    </location>
    <ligand>
        <name>ATP</name>
        <dbReference type="ChEBI" id="CHEBI:30616"/>
    </ligand>
</feature>
<keyword evidence="3" id="KW-0418">Kinase</keyword>
<dbReference type="EMBL" id="CAUYUE010000013">
    <property type="protein sequence ID" value="CAK0785628.1"/>
    <property type="molecule type" value="Genomic_DNA"/>
</dbReference>
<dbReference type="Pfam" id="PF00069">
    <property type="entry name" value="Pkinase"/>
    <property type="match status" value="1"/>
</dbReference>
<dbReference type="PROSITE" id="PS00108">
    <property type="entry name" value="PROTEIN_KINASE_ST"/>
    <property type="match status" value="1"/>
</dbReference>
<dbReference type="InterPro" id="IPR011009">
    <property type="entry name" value="Kinase-like_dom_sf"/>
</dbReference>
<keyword evidence="2 5" id="KW-0547">Nucleotide-binding</keyword>
<dbReference type="SUPFAM" id="SSF56112">
    <property type="entry name" value="Protein kinase-like (PK-like)"/>
    <property type="match status" value="1"/>
</dbReference>
<dbReference type="Proteomes" id="UP001314263">
    <property type="component" value="Unassembled WGS sequence"/>
</dbReference>
<dbReference type="Gene3D" id="1.10.510.10">
    <property type="entry name" value="Transferase(Phosphotransferase) domain 1"/>
    <property type="match status" value="1"/>
</dbReference>
<dbReference type="InterPro" id="IPR017441">
    <property type="entry name" value="Protein_kinase_ATP_BS"/>
</dbReference>
<dbReference type="GO" id="GO:0008017">
    <property type="term" value="F:microtubule binding"/>
    <property type="evidence" value="ECO:0007669"/>
    <property type="project" value="InterPro"/>
</dbReference>
<keyword evidence="4 5" id="KW-0067">ATP-binding</keyword>
<dbReference type="PROSITE" id="PS00107">
    <property type="entry name" value="PROTEIN_KINASE_ATP"/>
    <property type="match status" value="1"/>
</dbReference>
<dbReference type="PANTHER" id="PTHR46562">
    <property type="entry name" value="SERINE/THREONINE-KINASE ULK4-LIKE PROTEIN-RELATED"/>
    <property type="match status" value="1"/>
</dbReference>
<name>A0AAV1IE84_9CHLO</name>
<evidence type="ECO:0000313" key="7">
    <source>
        <dbReference type="EMBL" id="CAK0785628.1"/>
    </source>
</evidence>
<dbReference type="SMART" id="SM00220">
    <property type="entry name" value="S_TKc"/>
    <property type="match status" value="1"/>
</dbReference>